<evidence type="ECO:0000256" key="1">
    <source>
        <dbReference type="SAM" id="SignalP"/>
    </source>
</evidence>
<dbReference type="InterPro" id="IPR052022">
    <property type="entry name" value="26kDa_periplasmic_antigen"/>
</dbReference>
<organism evidence="2 3">
    <name type="scientific">Pontivivens insulae</name>
    <dbReference type="NCBI Taxonomy" id="1639689"/>
    <lineage>
        <taxon>Bacteria</taxon>
        <taxon>Pseudomonadati</taxon>
        <taxon>Pseudomonadota</taxon>
        <taxon>Alphaproteobacteria</taxon>
        <taxon>Rhodobacterales</taxon>
        <taxon>Paracoccaceae</taxon>
        <taxon>Pontivivens</taxon>
    </lineage>
</organism>
<dbReference type="PANTHER" id="PTHR34387:SF1">
    <property type="entry name" value="PERIPLASMIC IMMUNOGENIC PROTEIN"/>
    <property type="match status" value="1"/>
</dbReference>
<dbReference type="InterPro" id="IPR007497">
    <property type="entry name" value="SIMPL/DUF541"/>
</dbReference>
<accession>A0A2R8A9C9</accession>
<reference evidence="2 3" key="1">
    <citation type="submission" date="2018-03" db="EMBL/GenBank/DDBJ databases">
        <authorList>
            <person name="Keele B.F."/>
        </authorList>
    </citation>
    <scope>NUCLEOTIDE SEQUENCE [LARGE SCALE GENOMIC DNA]</scope>
    <source>
        <strain evidence="2 3">CeCT 8812</strain>
    </source>
</reference>
<evidence type="ECO:0000313" key="2">
    <source>
        <dbReference type="EMBL" id="SPF28638.1"/>
    </source>
</evidence>
<dbReference type="Pfam" id="PF04402">
    <property type="entry name" value="SIMPL"/>
    <property type="match status" value="1"/>
</dbReference>
<sequence length="230" mass="23518">MRIAILFLLAGLSAAPALAQEPPARTVTVSGSGSVAAAPDLATINVGVVEQAASASDALRLNNGAMTALFNVLDAAEIDGADRQTQGISLQPVYDNRSSVGGEGPRIVAYSASNALTIRVRDLRVLGKVLDDLAQAGANRINGISFGIAETEALMNEARQLAVEDAMARAALYVETAGATLGPVITINEQGGFGGPRPEMMAMSRMADNVPVAAGEVGISAQVSIVFGIE</sequence>
<dbReference type="GO" id="GO:0006974">
    <property type="term" value="P:DNA damage response"/>
    <property type="evidence" value="ECO:0007669"/>
    <property type="project" value="TreeGrafter"/>
</dbReference>
<name>A0A2R8A9C9_9RHOB</name>
<dbReference type="RefSeq" id="WP_108781323.1">
    <property type="nucleotide sequence ID" value="NZ_OMKW01000001.1"/>
</dbReference>
<feature type="signal peptide" evidence="1">
    <location>
        <begin position="1"/>
        <end position="19"/>
    </location>
</feature>
<dbReference type="Gene3D" id="3.30.70.2970">
    <property type="entry name" value="Protein of unknown function (DUF541), domain 2"/>
    <property type="match status" value="1"/>
</dbReference>
<protein>
    <submittedName>
        <fullName evidence="2">26 kDa periplasmic immunogenic protein</fullName>
    </submittedName>
</protein>
<dbReference type="Proteomes" id="UP000244932">
    <property type="component" value="Unassembled WGS sequence"/>
</dbReference>
<dbReference type="PANTHER" id="PTHR34387">
    <property type="entry name" value="SLR1258 PROTEIN"/>
    <property type="match status" value="1"/>
</dbReference>
<evidence type="ECO:0000313" key="3">
    <source>
        <dbReference type="Proteomes" id="UP000244932"/>
    </source>
</evidence>
<dbReference type="EMBL" id="OMKW01000001">
    <property type="protein sequence ID" value="SPF28638.1"/>
    <property type="molecule type" value="Genomic_DNA"/>
</dbReference>
<gene>
    <name evidence="2" type="ORF">POI8812_00940</name>
</gene>
<dbReference type="OrthoDB" id="9813144at2"/>
<dbReference type="Gene3D" id="3.30.110.170">
    <property type="entry name" value="Protein of unknown function (DUF541), domain 1"/>
    <property type="match status" value="1"/>
</dbReference>
<feature type="chain" id="PRO_5015359445" evidence="1">
    <location>
        <begin position="20"/>
        <end position="230"/>
    </location>
</feature>
<keyword evidence="1" id="KW-0732">Signal</keyword>
<proteinExistence type="predicted"/>
<keyword evidence="3" id="KW-1185">Reference proteome</keyword>
<dbReference type="AlphaFoldDB" id="A0A2R8A9C9"/>